<feature type="region of interest" description="Disordered" evidence="1">
    <location>
        <begin position="1"/>
        <end position="89"/>
    </location>
</feature>
<feature type="compositionally biased region" description="Polar residues" evidence="1">
    <location>
        <begin position="74"/>
        <end position="89"/>
    </location>
</feature>
<protein>
    <submittedName>
        <fullName evidence="2">Uncharacterized protein</fullName>
    </submittedName>
</protein>
<dbReference type="AlphaFoldDB" id="A0A836A7K0"/>
<gene>
    <name evidence="2" type="ORF">JEQ12_004403</name>
</gene>
<feature type="compositionally biased region" description="Polar residues" evidence="1">
    <location>
        <begin position="12"/>
        <end position="23"/>
    </location>
</feature>
<dbReference type="EMBL" id="JAEMGP010000013">
    <property type="protein sequence ID" value="KAG5201640.1"/>
    <property type="molecule type" value="Genomic_DNA"/>
</dbReference>
<evidence type="ECO:0000313" key="2">
    <source>
        <dbReference type="EMBL" id="KAG5201640.1"/>
    </source>
</evidence>
<name>A0A836A7K0_SHEEP</name>
<dbReference type="Proteomes" id="UP000664991">
    <property type="component" value="Unassembled WGS sequence"/>
</dbReference>
<accession>A0A836A7K0</accession>
<evidence type="ECO:0000256" key="1">
    <source>
        <dbReference type="SAM" id="MobiDB-lite"/>
    </source>
</evidence>
<sequence length="89" mass="9337">MHTLNKPMIWTAFQQNEEGNQETGKGKRGGTVYGNPPANAGDTGSLIREDSTHCGATKPVTSPSGVNLGEPERQTSSARPSGASQTQKP</sequence>
<organism evidence="2 3">
    <name type="scientific">Ovis aries</name>
    <name type="common">Sheep</name>
    <dbReference type="NCBI Taxonomy" id="9940"/>
    <lineage>
        <taxon>Eukaryota</taxon>
        <taxon>Metazoa</taxon>
        <taxon>Chordata</taxon>
        <taxon>Craniata</taxon>
        <taxon>Vertebrata</taxon>
        <taxon>Euteleostomi</taxon>
        <taxon>Mammalia</taxon>
        <taxon>Eutheria</taxon>
        <taxon>Laurasiatheria</taxon>
        <taxon>Artiodactyla</taxon>
        <taxon>Ruminantia</taxon>
        <taxon>Pecora</taxon>
        <taxon>Bovidae</taxon>
        <taxon>Caprinae</taxon>
        <taxon>Ovis</taxon>
    </lineage>
</organism>
<proteinExistence type="predicted"/>
<reference evidence="2 3" key="1">
    <citation type="submission" date="2020-12" db="EMBL/GenBank/DDBJ databases">
        <title>De novo assembly of Tibetan sheep genome.</title>
        <authorList>
            <person name="Li X."/>
        </authorList>
    </citation>
    <scope>NUCLEOTIDE SEQUENCE [LARGE SCALE GENOMIC DNA]</scope>
    <source>
        <tissue evidence="2">Heart</tissue>
    </source>
</reference>
<evidence type="ECO:0000313" key="3">
    <source>
        <dbReference type="Proteomes" id="UP000664991"/>
    </source>
</evidence>
<comment type="caution">
    <text evidence="2">The sequence shown here is derived from an EMBL/GenBank/DDBJ whole genome shotgun (WGS) entry which is preliminary data.</text>
</comment>